<evidence type="ECO:0000259" key="13">
    <source>
        <dbReference type="Pfam" id="PF00487"/>
    </source>
</evidence>
<dbReference type="GO" id="GO:0004497">
    <property type="term" value="F:monooxygenase activity"/>
    <property type="evidence" value="ECO:0007669"/>
    <property type="project" value="UniProtKB-KW"/>
</dbReference>
<evidence type="ECO:0000256" key="8">
    <source>
        <dbReference type="ARBA" id="ARBA00023002"/>
    </source>
</evidence>
<dbReference type="GO" id="GO:0046872">
    <property type="term" value="F:metal ion binding"/>
    <property type="evidence" value="ECO:0007669"/>
    <property type="project" value="UniProtKB-KW"/>
</dbReference>
<proteinExistence type="inferred from homology"/>
<keyword evidence="9" id="KW-0408">Iron</keyword>
<keyword evidence="11 12" id="KW-0472">Membrane</keyword>
<evidence type="ECO:0000256" key="10">
    <source>
        <dbReference type="ARBA" id="ARBA00023033"/>
    </source>
</evidence>
<dbReference type="InterPro" id="IPR033885">
    <property type="entry name" value="AlkB/XylM"/>
</dbReference>
<dbReference type="EMBL" id="UINC01138205">
    <property type="protein sequence ID" value="SVD24001.1"/>
    <property type="molecule type" value="Genomic_DNA"/>
</dbReference>
<accession>A0A382TR62</accession>
<feature type="transmembrane region" description="Helical" evidence="12">
    <location>
        <begin position="35"/>
        <end position="56"/>
    </location>
</feature>
<keyword evidence="8" id="KW-0560">Oxidoreductase</keyword>
<dbReference type="PANTHER" id="PTHR38674:SF1">
    <property type="entry name" value="ALKANE 1-MONOOXYGENASE 1"/>
    <property type="match status" value="1"/>
</dbReference>
<dbReference type="InterPro" id="IPR005804">
    <property type="entry name" value="FA_desaturase_dom"/>
</dbReference>
<feature type="non-terminal residue" evidence="14">
    <location>
        <position position="300"/>
    </location>
</feature>
<feature type="non-terminal residue" evidence="14">
    <location>
        <position position="1"/>
    </location>
</feature>
<evidence type="ECO:0000256" key="12">
    <source>
        <dbReference type="SAM" id="Phobius"/>
    </source>
</evidence>
<dbReference type="GO" id="GO:0005886">
    <property type="term" value="C:plasma membrane"/>
    <property type="evidence" value="ECO:0007669"/>
    <property type="project" value="UniProtKB-SubCell"/>
</dbReference>
<dbReference type="Pfam" id="PF00487">
    <property type="entry name" value="FA_desaturase"/>
    <property type="match status" value="1"/>
</dbReference>
<keyword evidence="3" id="KW-1003">Cell membrane</keyword>
<evidence type="ECO:0000256" key="5">
    <source>
        <dbReference type="ARBA" id="ARBA00022692"/>
    </source>
</evidence>
<keyword evidence="7 12" id="KW-1133">Transmembrane helix</keyword>
<evidence type="ECO:0000256" key="9">
    <source>
        <dbReference type="ARBA" id="ARBA00023004"/>
    </source>
</evidence>
<gene>
    <name evidence="14" type="ORF">METZ01_LOCUS376855</name>
</gene>
<evidence type="ECO:0000313" key="14">
    <source>
        <dbReference type="EMBL" id="SVD24001.1"/>
    </source>
</evidence>
<evidence type="ECO:0000256" key="7">
    <source>
        <dbReference type="ARBA" id="ARBA00022989"/>
    </source>
</evidence>
<dbReference type="PANTHER" id="PTHR38674">
    <property type="entry name" value="ALKANE 1-MONOOXYGENASE 1"/>
    <property type="match status" value="1"/>
</dbReference>
<dbReference type="AlphaFoldDB" id="A0A382TR62"/>
<evidence type="ECO:0000256" key="6">
    <source>
        <dbReference type="ARBA" id="ARBA00022723"/>
    </source>
</evidence>
<comment type="subcellular location">
    <subcellularLocation>
        <location evidence="1">Cell inner membrane</location>
        <topology evidence="1">Multi-pass membrane protein</topology>
    </subcellularLocation>
</comment>
<evidence type="ECO:0000256" key="11">
    <source>
        <dbReference type="ARBA" id="ARBA00023136"/>
    </source>
</evidence>
<keyword evidence="5 12" id="KW-0812">Transmembrane</keyword>
<sequence length="300" mass="34106">VWCFFFGFSAFVIIGDQILTNDHSQFRIGNTKLNFILYLILPLLLLKLFNMTLIGMGDHGSIIFMILADEALFNVWDRVYSGFDLFGIILTSGLFLGGIGTVAGHELVHRKKHSFGFKVSNWLLALTWDPAFGIEHVHGHHKYVATYQDPETARRDEGVYSFIIRSTASTLKNAWKWESERLAQLGLRPVSFQNQMFQIYLRSIILTAAISLGGTMSLIVYFGSVLWAKIMLETVNYLEHYGLVRVPGAAIEPKHSWNSNHMVSSTLLFNLTRHSAHHEKSNLPFWKLEPYKDAPMLPNG</sequence>
<evidence type="ECO:0000256" key="2">
    <source>
        <dbReference type="ARBA" id="ARBA00010823"/>
    </source>
</evidence>
<keyword evidence="6" id="KW-0479">Metal-binding</keyword>
<feature type="domain" description="Fatty acid desaturase" evidence="13">
    <location>
        <begin position="88"/>
        <end position="292"/>
    </location>
</feature>
<name>A0A382TR62_9ZZZZ</name>
<evidence type="ECO:0000256" key="4">
    <source>
        <dbReference type="ARBA" id="ARBA00022519"/>
    </source>
</evidence>
<feature type="transmembrane region" description="Helical" evidence="12">
    <location>
        <begin position="85"/>
        <end position="108"/>
    </location>
</feature>
<protein>
    <recommendedName>
        <fullName evidence="13">Fatty acid desaturase domain-containing protein</fullName>
    </recommendedName>
</protein>
<evidence type="ECO:0000256" key="3">
    <source>
        <dbReference type="ARBA" id="ARBA00022475"/>
    </source>
</evidence>
<keyword evidence="10" id="KW-0503">Monooxygenase</keyword>
<feature type="transmembrane region" description="Helical" evidence="12">
    <location>
        <begin position="204"/>
        <end position="228"/>
    </location>
</feature>
<comment type="similarity">
    <text evidence="2">Belongs to the fatty acid desaturase type 1 family. AlkB subfamily.</text>
</comment>
<reference evidence="14" key="1">
    <citation type="submission" date="2018-05" db="EMBL/GenBank/DDBJ databases">
        <authorList>
            <person name="Lanie J.A."/>
            <person name="Ng W.-L."/>
            <person name="Kazmierczak K.M."/>
            <person name="Andrzejewski T.M."/>
            <person name="Davidsen T.M."/>
            <person name="Wayne K.J."/>
            <person name="Tettelin H."/>
            <person name="Glass J.I."/>
            <person name="Rusch D."/>
            <person name="Podicherti R."/>
            <person name="Tsui H.-C.T."/>
            <person name="Winkler M.E."/>
        </authorList>
    </citation>
    <scope>NUCLEOTIDE SEQUENCE</scope>
</reference>
<keyword evidence="4" id="KW-0997">Cell inner membrane</keyword>
<organism evidence="14">
    <name type="scientific">marine metagenome</name>
    <dbReference type="NCBI Taxonomy" id="408172"/>
    <lineage>
        <taxon>unclassified sequences</taxon>
        <taxon>metagenomes</taxon>
        <taxon>ecological metagenomes</taxon>
    </lineage>
</organism>
<evidence type="ECO:0000256" key="1">
    <source>
        <dbReference type="ARBA" id="ARBA00004429"/>
    </source>
</evidence>
<dbReference type="GO" id="GO:0006629">
    <property type="term" value="P:lipid metabolic process"/>
    <property type="evidence" value="ECO:0007669"/>
    <property type="project" value="InterPro"/>
</dbReference>